<proteinExistence type="predicted"/>
<evidence type="ECO:0000313" key="1">
    <source>
        <dbReference type="EMBL" id="RHZ60547.1"/>
    </source>
</evidence>
<accession>A0A397HC63</accession>
<comment type="caution">
    <text evidence="1">The sequence shown here is derived from an EMBL/GenBank/DDBJ whole genome shotgun (WGS) entry which is preliminary data.</text>
</comment>
<keyword evidence="2" id="KW-1185">Reference proteome</keyword>
<evidence type="ECO:0000313" key="2">
    <source>
        <dbReference type="Proteomes" id="UP000266861"/>
    </source>
</evidence>
<dbReference type="OrthoDB" id="5430411at2759"/>
<reference evidence="1 2" key="1">
    <citation type="submission" date="2018-08" db="EMBL/GenBank/DDBJ databases">
        <title>Genome and evolution of the arbuscular mycorrhizal fungus Diversispora epigaea (formerly Glomus versiforme) and its bacterial endosymbionts.</title>
        <authorList>
            <person name="Sun X."/>
            <person name="Fei Z."/>
            <person name="Harrison M."/>
        </authorList>
    </citation>
    <scope>NUCLEOTIDE SEQUENCE [LARGE SCALE GENOMIC DNA]</scope>
    <source>
        <strain evidence="1 2">IT104</strain>
    </source>
</reference>
<dbReference type="Proteomes" id="UP000266861">
    <property type="component" value="Unassembled WGS sequence"/>
</dbReference>
<protein>
    <submittedName>
        <fullName evidence="1">Uncharacterized protein</fullName>
    </submittedName>
</protein>
<sequence length="72" mass="8300">MTIANKFELEKLTEILGNHLIETQNFNSLQESALVSLPKRDDLQLEENSTLPGNLKEWNNENFTTLKITLQQ</sequence>
<name>A0A397HC63_9GLOM</name>
<organism evidence="1 2">
    <name type="scientific">Diversispora epigaea</name>
    <dbReference type="NCBI Taxonomy" id="1348612"/>
    <lineage>
        <taxon>Eukaryota</taxon>
        <taxon>Fungi</taxon>
        <taxon>Fungi incertae sedis</taxon>
        <taxon>Mucoromycota</taxon>
        <taxon>Glomeromycotina</taxon>
        <taxon>Glomeromycetes</taxon>
        <taxon>Diversisporales</taxon>
        <taxon>Diversisporaceae</taxon>
        <taxon>Diversispora</taxon>
    </lineage>
</organism>
<dbReference type="AlphaFoldDB" id="A0A397HC63"/>
<gene>
    <name evidence="1" type="ORF">Glove_352g35</name>
</gene>
<dbReference type="EMBL" id="PQFF01000322">
    <property type="protein sequence ID" value="RHZ60547.1"/>
    <property type="molecule type" value="Genomic_DNA"/>
</dbReference>